<gene>
    <name evidence="1" type="ORF">PXH69_29130</name>
</gene>
<comment type="caution">
    <text evidence="1">The sequence shown here is derived from an EMBL/GenBank/DDBJ whole genome shotgun (WGS) entry which is preliminary data.</text>
</comment>
<evidence type="ECO:0000313" key="1">
    <source>
        <dbReference type="EMBL" id="MDE8649042.1"/>
    </source>
</evidence>
<dbReference type="Proteomes" id="UP001217325">
    <property type="component" value="Unassembled WGS sequence"/>
</dbReference>
<dbReference type="AlphaFoldDB" id="A0AAW6LV98"/>
<proteinExistence type="predicted"/>
<protein>
    <submittedName>
        <fullName evidence="1">Uncharacterized protein</fullName>
    </submittedName>
</protein>
<reference evidence="1" key="1">
    <citation type="submission" date="2023-02" db="EMBL/GenBank/DDBJ databases">
        <title>A novel hydrolase synthesized by Rhodococcus erythropolis HQ is responsible for the detoxification of Zearalenone.</title>
        <authorList>
            <person name="Hu J."/>
            <person name="Xu J."/>
        </authorList>
    </citation>
    <scope>NUCLEOTIDE SEQUENCE</scope>
    <source>
        <strain evidence="1">HQ</strain>
    </source>
</reference>
<evidence type="ECO:0000313" key="2">
    <source>
        <dbReference type="Proteomes" id="UP001217325"/>
    </source>
</evidence>
<dbReference type="RefSeq" id="WP_275232750.1">
    <property type="nucleotide sequence ID" value="NZ_JARDXE010000023.1"/>
</dbReference>
<accession>A0AAW6LV98</accession>
<dbReference type="EMBL" id="JARDXE010000023">
    <property type="protein sequence ID" value="MDE8649042.1"/>
    <property type="molecule type" value="Genomic_DNA"/>
</dbReference>
<name>A0AAW6LV98_RHOSG</name>
<sequence length="67" mass="7440">MVVMDEKNHDKGTRAGDCPQCGGDSKGVKLLADGIHELRQCFDEPTHRFESEAVFDVPFKDATIIPH</sequence>
<organism evidence="1 2">
    <name type="scientific">Rhodococcus qingshengii</name>
    <dbReference type="NCBI Taxonomy" id="334542"/>
    <lineage>
        <taxon>Bacteria</taxon>
        <taxon>Bacillati</taxon>
        <taxon>Actinomycetota</taxon>
        <taxon>Actinomycetes</taxon>
        <taxon>Mycobacteriales</taxon>
        <taxon>Nocardiaceae</taxon>
        <taxon>Rhodococcus</taxon>
        <taxon>Rhodococcus erythropolis group</taxon>
    </lineage>
</organism>